<dbReference type="PANTHER" id="PTHR43280">
    <property type="entry name" value="ARAC-FAMILY TRANSCRIPTIONAL REGULATOR"/>
    <property type="match status" value="1"/>
</dbReference>
<evidence type="ECO:0000259" key="4">
    <source>
        <dbReference type="PROSITE" id="PS01124"/>
    </source>
</evidence>
<protein>
    <submittedName>
        <fullName evidence="5">AraC-type DNA-binding protein</fullName>
    </submittedName>
</protein>
<keyword evidence="1" id="KW-0805">Transcription regulation</keyword>
<feature type="domain" description="HTH araC/xylS-type" evidence="4">
    <location>
        <begin position="190"/>
        <end position="288"/>
    </location>
</feature>
<gene>
    <name evidence="5" type="ORF">MARI151_20229</name>
</gene>
<dbReference type="Gene3D" id="2.60.120.10">
    <property type="entry name" value="Jelly Rolls"/>
    <property type="match status" value="1"/>
</dbReference>
<evidence type="ECO:0000313" key="6">
    <source>
        <dbReference type="Proteomes" id="UP000430202"/>
    </source>
</evidence>
<dbReference type="AlphaFoldDB" id="A0A653PGD1"/>
<dbReference type="InterPro" id="IPR009057">
    <property type="entry name" value="Homeodomain-like_sf"/>
</dbReference>
<evidence type="ECO:0000256" key="2">
    <source>
        <dbReference type="ARBA" id="ARBA00023125"/>
    </source>
</evidence>
<dbReference type="Pfam" id="PF12833">
    <property type="entry name" value="HTH_18"/>
    <property type="match status" value="1"/>
</dbReference>
<reference evidence="5 6" key="1">
    <citation type="submission" date="2019-10" db="EMBL/GenBank/DDBJ databases">
        <authorList>
            <person name="Karimi E."/>
        </authorList>
    </citation>
    <scope>NUCLEOTIDE SEQUENCE [LARGE SCALE GENOMIC DNA]</scope>
    <source>
        <strain evidence="5">Maribacter sp. 151</strain>
    </source>
</reference>
<sequence length="291" mass="34315">MKIPILHIDQFLKSKTLHSLYVNSFADHIQINKTLISKPHSHNFYLCVMFLKGSGIHEIDFDSYTIAPGKVFFLKPGQTHFWKFTSKPEGYIFFHSQEFYELKFLDHGLSSFPFYYSNQNPPLLQLPAEKMKSLSVIFEELYTEYREENLLREAKISGLIHYIYIEFTRAYTADNTIEHVSSSNYSKILEELEKLINSHFYTEKLPKFYANKLNITTKHLNRVVRDTINKTTSELISERIVLEAKRLIVHTNDNLAEIAHTLEFSDYAYFSKYFKAKTGTTPNEFRKLYFH</sequence>
<dbReference type="SUPFAM" id="SSF51215">
    <property type="entry name" value="Regulatory protein AraC"/>
    <property type="match status" value="1"/>
</dbReference>
<dbReference type="EMBL" id="CABWLR010000002">
    <property type="protein sequence ID" value="VXB28757.1"/>
    <property type="molecule type" value="Genomic_DNA"/>
</dbReference>
<accession>A0A653PGD1</accession>
<keyword evidence="6" id="KW-1185">Reference proteome</keyword>
<evidence type="ECO:0000256" key="1">
    <source>
        <dbReference type="ARBA" id="ARBA00023015"/>
    </source>
</evidence>
<dbReference type="Proteomes" id="UP000430202">
    <property type="component" value="Unassembled WGS sequence"/>
</dbReference>
<dbReference type="GO" id="GO:0003700">
    <property type="term" value="F:DNA-binding transcription factor activity"/>
    <property type="evidence" value="ECO:0007669"/>
    <property type="project" value="InterPro"/>
</dbReference>
<organism evidence="5 6">
    <name type="scientific">Maribacter litoralis</name>
    <dbReference type="NCBI Taxonomy" id="2059726"/>
    <lineage>
        <taxon>Bacteria</taxon>
        <taxon>Pseudomonadati</taxon>
        <taxon>Bacteroidota</taxon>
        <taxon>Flavobacteriia</taxon>
        <taxon>Flavobacteriales</taxon>
        <taxon>Flavobacteriaceae</taxon>
        <taxon>Maribacter</taxon>
    </lineage>
</organism>
<dbReference type="Pfam" id="PF02311">
    <property type="entry name" value="AraC_binding"/>
    <property type="match status" value="1"/>
</dbReference>
<dbReference type="SUPFAM" id="SSF46689">
    <property type="entry name" value="Homeodomain-like"/>
    <property type="match status" value="1"/>
</dbReference>
<keyword evidence="3" id="KW-0804">Transcription</keyword>
<dbReference type="InterPro" id="IPR003313">
    <property type="entry name" value="AraC-bd"/>
</dbReference>
<dbReference type="SMART" id="SM00342">
    <property type="entry name" value="HTH_ARAC"/>
    <property type="match status" value="1"/>
</dbReference>
<dbReference type="PROSITE" id="PS01124">
    <property type="entry name" value="HTH_ARAC_FAMILY_2"/>
    <property type="match status" value="1"/>
</dbReference>
<dbReference type="InterPro" id="IPR018060">
    <property type="entry name" value="HTH_AraC"/>
</dbReference>
<evidence type="ECO:0000256" key="3">
    <source>
        <dbReference type="ARBA" id="ARBA00023163"/>
    </source>
</evidence>
<dbReference type="InterPro" id="IPR037923">
    <property type="entry name" value="HTH-like"/>
</dbReference>
<dbReference type="GO" id="GO:0043565">
    <property type="term" value="F:sequence-specific DNA binding"/>
    <property type="evidence" value="ECO:0007669"/>
    <property type="project" value="InterPro"/>
</dbReference>
<evidence type="ECO:0000313" key="5">
    <source>
        <dbReference type="EMBL" id="VXB28757.1"/>
    </source>
</evidence>
<keyword evidence="2 5" id="KW-0238">DNA-binding</keyword>
<dbReference type="InterPro" id="IPR014710">
    <property type="entry name" value="RmlC-like_jellyroll"/>
</dbReference>
<dbReference type="RefSeq" id="WP_159302138.1">
    <property type="nucleotide sequence ID" value="NZ_LR733271.1"/>
</dbReference>
<name>A0A653PGD1_9FLAO</name>
<dbReference type="Gene3D" id="1.10.10.60">
    <property type="entry name" value="Homeodomain-like"/>
    <property type="match status" value="1"/>
</dbReference>
<dbReference type="PANTHER" id="PTHR43280:SF32">
    <property type="entry name" value="TRANSCRIPTIONAL REGULATORY PROTEIN"/>
    <property type="match status" value="1"/>
</dbReference>
<proteinExistence type="predicted"/>